<evidence type="ECO:0000256" key="1">
    <source>
        <dbReference type="ARBA" id="ARBA00004167"/>
    </source>
</evidence>
<comment type="catalytic activity">
    <reaction evidence="7">
        <text>glucuronate acceptor + UDP-alpha-D-glucuronate = acceptor beta-D-glucuronoside + UDP + H(+)</text>
        <dbReference type="Rhea" id="RHEA:21032"/>
        <dbReference type="ChEBI" id="CHEBI:15378"/>
        <dbReference type="ChEBI" id="CHEBI:58052"/>
        <dbReference type="ChEBI" id="CHEBI:58223"/>
        <dbReference type="ChEBI" id="CHEBI:132367"/>
        <dbReference type="ChEBI" id="CHEBI:132368"/>
        <dbReference type="EC" id="2.4.1.17"/>
    </reaction>
</comment>
<dbReference type="GO" id="GO:0016020">
    <property type="term" value="C:membrane"/>
    <property type="evidence" value="ECO:0007669"/>
    <property type="project" value="UniProtKB-SubCell"/>
</dbReference>
<gene>
    <name evidence="9" type="ORF">WR25_14359</name>
</gene>
<keyword evidence="10" id="KW-1185">Reference proteome</keyword>
<dbReference type="GO" id="GO:0015020">
    <property type="term" value="F:glucuronosyltransferase activity"/>
    <property type="evidence" value="ECO:0007669"/>
    <property type="project" value="UniProtKB-EC"/>
</dbReference>
<dbReference type="SUPFAM" id="SSF53756">
    <property type="entry name" value="UDP-Glycosyltransferase/glycogen phosphorylase"/>
    <property type="match status" value="1"/>
</dbReference>
<evidence type="ECO:0000256" key="3">
    <source>
        <dbReference type="ARBA" id="ARBA00012544"/>
    </source>
</evidence>
<comment type="subcellular location">
    <subcellularLocation>
        <location evidence="1">Membrane</location>
        <topology evidence="1">Single-pass membrane protein</topology>
    </subcellularLocation>
</comment>
<evidence type="ECO:0000313" key="9">
    <source>
        <dbReference type="EMBL" id="PAV55995.1"/>
    </source>
</evidence>
<proteinExistence type="inferred from homology"/>
<keyword evidence="6" id="KW-0732">Signal</keyword>
<dbReference type="EMBL" id="LIAE01010731">
    <property type="protein sequence ID" value="PAV55995.1"/>
    <property type="molecule type" value="Genomic_DNA"/>
</dbReference>
<evidence type="ECO:0000256" key="5">
    <source>
        <dbReference type="ARBA" id="ARBA00022679"/>
    </source>
</evidence>
<comment type="similarity">
    <text evidence="2">Belongs to the UDP-glycosyltransferase family.</text>
</comment>
<evidence type="ECO:0000256" key="2">
    <source>
        <dbReference type="ARBA" id="ARBA00009995"/>
    </source>
</evidence>
<dbReference type="AlphaFoldDB" id="A0A2A2J310"/>
<dbReference type="OrthoDB" id="5835829at2759"/>
<evidence type="ECO:0000256" key="6">
    <source>
        <dbReference type="ARBA" id="ARBA00022729"/>
    </source>
</evidence>
<dbReference type="STRING" id="2018661.A0A2A2J310"/>
<name>A0A2A2J310_9BILA</name>
<dbReference type="PANTHER" id="PTHR48043">
    <property type="entry name" value="EG:EG0003.4 PROTEIN-RELATED"/>
    <property type="match status" value="1"/>
</dbReference>
<feature type="transmembrane region" description="Helical" evidence="8">
    <location>
        <begin position="431"/>
        <end position="451"/>
    </location>
</feature>
<reference evidence="9 10" key="1">
    <citation type="journal article" date="2017" name="Curr. Biol.">
        <title>Genome architecture and evolution of a unichromosomal asexual nematode.</title>
        <authorList>
            <person name="Fradin H."/>
            <person name="Zegar C."/>
            <person name="Gutwein M."/>
            <person name="Lucas J."/>
            <person name="Kovtun M."/>
            <person name="Corcoran D."/>
            <person name="Baugh L.R."/>
            <person name="Kiontke K."/>
            <person name="Gunsalus K."/>
            <person name="Fitch D.H."/>
            <person name="Piano F."/>
        </authorList>
    </citation>
    <scope>NUCLEOTIDE SEQUENCE [LARGE SCALE GENOMIC DNA]</scope>
    <source>
        <strain evidence="9">PF1309</strain>
    </source>
</reference>
<keyword evidence="8" id="KW-0472">Membrane</keyword>
<dbReference type="Pfam" id="PF00201">
    <property type="entry name" value="UDPGT"/>
    <property type="match status" value="1"/>
</dbReference>
<dbReference type="PANTHER" id="PTHR48043:SF154">
    <property type="entry name" value="GLUCURONOSYLTRANSFERASE"/>
    <property type="match status" value="1"/>
</dbReference>
<dbReference type="InterPro" id="IPR050271">
    <property type="entry name" value="UDP-glycosyltransferase"/>
</dbReference>
<dbReference type="Proteomes" id="UP000218231">
    <property type="component" value="Unassembled WGS sequence"/>
</dbReference>
<keyword evidence="5" id="KW-0808">Transferase</keyword>
<dbReference type="EC" id="2.4.1.17" evidence="3"/>
<sequence length="470" mass="53615">MFARMNDKVSGNGTSKARRIKNFGWEGSGPWSQRAAYLSSFFEPQPLGLDDISAFYDTTNDLCYLAMSDPSVVEFIKEGNYDLAIATDYEFCPFLLFDIAKVPSVVSYVPTPLFPWNLHMSGVPTTPKVYASVLDAEHNQGFIHTTWHLIKSIYIIYYRIPAKNRNQTGVARQFYGPEVKDGHSLAHRTNILFANSNELLEKPLPLPHKVKYIGGLNLGEPKPLNAEFDRILSNAKKGAIVFSFGTQAPMKFVPFKIRKCFVEAFKRFPDFVFIWKYEKQPDDSELFNNSTNVHPLEWIPQWDLLNDKRVVGFISHSGLNSFNEASHAGMPMLTVPLFVDQLHNAKNGERLGTSILLRKTNITSESVADCLQKLLFDDRYRNRAKTISNMLREKPNKGKETFIEWVEFAAKYGNLHEHLNLPGSLMSPIEYYLIDLALIDISILVISFLVLKRILKSVFASSPREKRKRD</sequence>
<dbReference type="InterPro" id="IPR002213">
    <property type="entry name" value="UDP_glucos_trans"/>
</dbReference>
<evidence type="ECO:0000256" key="7">
    <source>
        <dbReference type="ARBA" id="ARBA00047475"/>
    </source>
</evidence>
<keyword evidence="8" id="KW-1133">Transmembrane helix</keyword>
<accession>A0A2A2J310</accession>
<keyword evidence="4" id="KW-0328">Glycosyltransferase</keyword>
<protein>
    <recommendedName>
        <fullName evidence="3">glucuronosyltransferase</fullName>
        <ecNumber evidence="3">2.4.1.17</ecNumber>
    </recommendedName>
</protein>
<evidence type="ECO:0000256" key="4">
    <source>
        <dbReference type="ARBA" id="ARBA00022676"/>
    </source>
</evidence>
<keyword evidence="8" id="KW-0812">Transmembrane</keyword>
<dbReference type="FunFam" id="3.40.50.2000:FF:000021">
    <property type="entry name" value="UDP-glucuronosyltransferase"/>
    <property type="match status" value="1"/>
</dbReference>
<comment type="caution">
    <text evidence="9">The sequence shown here is derived from an EMBL/GenBank/DDBJ whole genome shotgun (WGS) entry which is preliminary data.</text>
</comment>
<organism evidence="9 10">
    <name type="scientific">Diploscapter pachys</name>
    <dbReference type="NCBI Taxonomy" id="2018661"/>
    <lineage>
        <taxon>Eukaryota</taxon>
        <taxon>Metazoa</taxon>
        <taxon>Ecdysozoa</taxon>
        <taxon>Nematoda</taxon>
        <taxon>Chromadorea</taxon>
        <taxon>Rhabditida</taxon>
        <taxon>Rhabditina</taxon>
        <taxon>Rhabditomorpha</taxon>
        <taxon>Rhabditoidea</taxon>
        <taxon>Rhabditidae</taxon>
        <taxon>Diploscapter</taxon>
    </lineage>
</organism>
<dbReference type="CDD" id="cd03784">
    <property type="entry name" value="GT1_Gtf-like"/>
    <property type="match status" value="1"/>
</dbReference>
<dbReference type="Gene3D" id="3.40.50.2000">
    <property type="entry name" value="Glycogen Phosphorylase B"/>
    <property type="match status" value="1"/>
</dbReference>
<evidence type="ECO:0000256" key="8">
    <source>
        <dbReference type="SAM" id="Phobius"/>
    </source>
</evidence>
<evidence type="ECO:0000313" key="10">
    <source>
        <dbReference type="Proteomes" id="UP000218231"/>
    </source>
</evidence>